<keyword evidence="2" id="KW-0812">Transmembrane</keyword>
<feature type="transmembrane region" description="Helical" evidence="2">
    <location>
        <begin position="101"/>
        <end position="125"/>
    </location>
</feature>
<dbReference type="Proteomes" id="UP000030151">
    <property type="component" value="Unassembled WGS sequence"/>
</dbReference>
<dbReference type="InterPro" id="IPR021460">
    <property type="entry name" value="DUF3112"/>
</dbReference>
<dbReference type="AlphaFoldDB" id="A0A0A1V5X9"/>
<feature type="transmembrane region" description="Helical" evidence="2">
    <location>
        <begin position="145"/>
        <end position="170"/>
    </location>
</feature>
<name>A0A0A1V5X9_9HYPO</name>
<evidence type="ECO:0000256" key="2">
    <source>
        <dbReference type="SAM" id="Phobius"/>
    </source>
</evidence>
<keyword evidence="2" id="KW-0472">Membrane</keyword>
<dbReference type="PANTHER" id="PTHR35184">
    <property type="entry name" value="YALI0C10208P"/>
    <property type="match status" value="1"/>
</dbReference>
<dbReference type="PANTHER" id="PTHR35184:SF1">
    <property type="entry name" value="INTEGRAL MEMBRANE PROTEIN"/>
    <property type="match status" value="1"/>
</dbReference>
<evidence type="ECO:0000313" key="4">
    <source>
        <dbReference type="Proteomes" id="UP000030151"/>
    </source>
</evidence>
<dbReference type="eggNOG" id="ENOG502S0ZE">
    <property type="taxonomic scope" value="Eukaryota"/>
</dbReference>
<feature type="transmembrane region" description="Helical" evidence="2">
    <location>
        <begin position="73"/>
        <end position="95"/>
    </location>
</feature>
<feature type="transmembrane region" description="Helical" evidence="2">
    <location>
        <begin position="228"/>
        <end position="252"/>
    </location>
</feature>
<organism evidence="3 4">
    <name type="scientific">Metarhizium robertsii</name>
    <dbReference type="NCBI Taxonomy" id="568076"/>
    <lineage>
        <taxon>Eukaryota</taxon>
        <taxon>Fungi</taxon>
        <taxon>Dikarya</taxon>
        <taxon>Ascomycota</taxon>
        <taxon>Pezizomycotina</taxon>
        <taxon>Sordariomycetes</taxon>
        <taxon>Hypocreomycetidae</taxon>
        <taxon>Hypocreales</taxon>
        <taxon>Clavicipitaceae</taxon>
        <taxon>Metarhizium</taxon>
    </lineage>
</organism>
<evidence type="ECO:0000256" key="1">
    <source>
        <dbReference type="SAM" id="MobiDB-lite"/>
    </source>
</evidence>
<evidence type="ECO:0000313" key="3">
    <source>
        <dbReference type="EMBL" id="EXV04996.1"/>
    </source>
</evidence>
<feature type="region of interest" description="Disordered" evidence="1">
    <location>
        <begin position="300"/>
        <end position="338"/>
    </location>
</feature>
<proteinExistence type="predicted"/>
<protein>
    <submittedName>
        <fullName evidence="3">DUF3112 domain protein</fullName>
    </submittedName>
</protein>
<sequence>MSAQPSPQGTLSIQQLQEMGPPYPPQGASLGGAPTNSVDTPLSSVFIALFVASAALNMTIFQRNRRRGHKFILSALLFGFSMARISANVMRIVWANYPHDVSIAIAATILTNAGVLLLFIVNLVLSQRILRAHQPRVGWSKPASLAFKLLYAAVAALLVMVIVSTVYGFYTLDAHVRSQLRDIQLFAVTFLAVLAFLPIPIVALAVLLPRHGPVDHFGTRGRMRSRVLLVLFTATLLAFGAGFRAGVAYVQRPASNPAWFHHKAAYYCVNYTIEAIVVFTYALSRFDLRFHVPNGASEPGHYSKGVEGGAGHVAADGERPRTETDDEDKEDKETRNTV</sequence>
<dbReference type="Pfam" id="PF11309">
    <property type="entry name" value="DUF3112"/>
    <property type="match status" value="2"/>
</dbReference>
<feature type="transmembrane region" description="Helical" evidence="2">
    <location>
        <begin position="185"/>
        <end position="208"/>
    </location>
</feature>
<dbReference type="HOGENOM" id="CLU_024263_0_1_1"/>
<feature type="transmembrane region" description="Helical" evidence="2">
    <location>
        <begin position="42"/>
        <end position="61"/>
    </location>
</feature>
<accession>A0A0A1V5X9</accession>
<comment type="caution">
    <text evidence="3">The sequence shown here is derived from an EMBL/GenBank/DDBJ whole genome shotgun (WGS) entry which is preliminary data.</text>
</comment>
<keyword evidence="2" id="KW-1133">Transmembrane helix</keyword>
<dbReference type="OrthoDB" id="3357002at2759"/>
<feature type="transmembrane region" description="Helical" evidence="2">
    <location>
        <begin position="264"/>
        <end position="283"/>
    </location>
</feature>
<dbReference type="EMBL" id="JELW01000002">
    <property type="protein sequence ID" value="EXV04996.1"/>
    <property type="molecule type" value="Genomic_DNA"/>
</dbReference>
<reference evidence="3 4" key="1">
    <citation type="submission" date="2014-02" db="EMBL/GenBank/DDBJ databases">
        <title>The genome sequence of the entomopathogenic fungus Metarhizium robertsii ARSEF 2575.</title>
        <authorList>
            <person name="Giuliano Garisto Donzelli B."/>
            <person name="Roe B.A."/>
            <person name="Macmil S.L."/>
            <person name="Krasnoff S.B."/>
            <person name="Gibson D.M."/>
        </authorList>
    </citation>
    <scope>NUCLEOTIDE SEQUENCE [LARGE SCALE GENOMIC DNA]</scope>
    <source>
        <strain evidence="3 4">ARSEF 2575</strain>
    </source>
</reference>
<gene>
    <name evidence="3" type="ORF">X797_002683</name>
</gene>